<dbReference type="GO" id="GO:0005524">
    <property type="term" value="F:ATP binding"/>
    <property type="evidence" value="ECO:0007669"/>
    <property type="project" value="UniProtKB-KW"/>
</dbReference>
<dbReference type="PANTHER" id="PTHR21060">
    <property type="entry name" value="ACETATE KINASE"/>
    <property type="match status" value="1"/>
</dbReference>
<keyword evidence="4 6" id="KW-0418">Kinase</keyword>
<name>A0A6G8F1Z2_9PROT</name>
<organism evidence="8">
    <name type="scientific">uncultured Alphaproteobacteria bacterium</name>
    <dbReference type="NCBI Taxonomy" id="91750"/>
    <lineage>
        <taxon>Bacteria</taxon>
        <taxon>Pseudomonadati</taxon>
        <taxon>Pseudomonadota</taxon>
        <taxon>Alphaproteobacteria</taxon>
        <taxon>environmental samples</taxon>
    </lineage>
</organism>
<feature type="binding site" evidence="6">
    <location>
        <position position="380"/>
    </location>
    <ligand>
        <name>Mg(2+)</name>
        <dbReference type="ChEBI" id="CHEBI:18420"/>
    </ligand>
</feature>
<dbReference type="SUPFAM" id="SSF53067">
    <property type="entry name" value="Actin-like ATPase domain"/>
    <property type="match status" value="2"/>
</dbReference>
<feature type="binding site" evidence="6">
    <location>
        <position position="15"/>
    </location>
    <ligand>
        <name>ATP</name>
        <dbReference type="ChEBI" id="CHEBI:30616"/>
    </ligand>
</feature>
<dbReference type="CDD" id="cd24010">
    <property type="entry name" value="ASKHA_NBD_AcK_PK"/>
    <property type="match status" value="1"/>
</dbReference>
<dbReference type="InterPro" id="IPR043129">
    <property type="entry name" value="ATPase_NBD"/>
</dbReference>
<feature type="active site" description="Proton donor/acceptor" evidence="6">
    <location>
        <position position="148"/>
    </location>
</feature>
<dbReference type="GO" id="GO:0000287">
    <property type="term" value="F:magnesium ion binding"/>
    <property type="evidence" value="ECO:0007669"/>
    <property type="project" value="UniProtKB-UniRule"/>
</dbReference>
<feature type="binding site" evidence="6">
    <location>
        <position position="8"/>
    </location>
    <ligand>
        <name>Mg(2+)</name>
        <dbReference type="ChEBI" id="CHEBI:18420"/>
    </ligand>
</feature>
<evidence type="ECO:0000256" key="7">
    <source>
        <dbReference type="RuleBase" id="RU003835"/>
    </source>
</evidence>
<dbReference type="PROSITE" id="PS01075">
    <property type="entry name" value="ACETATE_KINASE_1"/>
    <property type="match status" value="1"/>
</dbReference>
<dbReference type="GO" id="GO:0008776">
    <property type="term" value="F:acetate kinase activity"/>
    <property type="evidence" value="ECO:0007669"/>
    <property type="project" value="UniProtKB-UniRule"/>
</dbReference>
<dbReference type="InterPro" id="IPR004372">
    <property type="entry name" value="Ac/propionate_kinase"/>
</dbReference>
<dbReference type="InterPro" id="IPR023865">
    <property type="entry name" value="Aliphatic_acid_kinase_CS"/>
</dbReference>
<feature type="binding site" evidence="6">
    <location>
        <begin position="327"/>
        <end position="331"/>
    </location>
    <ligand>
        <name>ATP</name>
        <dbReference type="ChEBI" id="CHEBI:30616"/>
    </ligand>
</feature>
<comment type="similarity">
    <text evidence="1 6 7">Belongs to the acetokinase family.</text>
</comment>
<comment type="catalytic activity">
    <reaction evidence="6">
        <text>acetate + ATP = acetyl phosphate + ADP</text>
        <dbReference type="Rhea" id="RHEA:11352"/>
        <dbReference type="ChEBI" id="CHEBI:22191"/>
        <dbReference type="ChEBI" id="CHEBI:30089"/>
        <dbReference type="ChEBI" id="CHEBI:30616"/>
        <dbReference type="ChEBI" id="CHEBI:456216"/>
        <dbReference type="EC" id="2.7.2.1"/>
    </reaction>
</comment>
<dbReference type="NCBIfam" id="TIGR00016">
    <property type="entry name" value="ackA"/>
    <property type="match status" value="1"/>
</dbReference>
<comment type="subunit">
    <text evidence="6">Homodimer.</text>
</comment>
<dbReference type="InterPro" id="IPR000890">
    <property type="entry name" value="Aliphatic_acid_kin_short-chain"/>
</dbReference>
<dbReference type="HAMAP" id="MF_00020">
    <property type="entry name" value="Acetate_kinase"/>
    <property type="match status" value="1"/>
</dbReference>
<evidence type="ECO:0000256" key="4">
    <source>
        <dbReference type="ARBA" id="ARBA00022777"/>
    </source>
</evidence>
<keyword evidence="6" id="KW-0479">Metal-binding</keyword>
<dbReference type="GO" id="GO:0006085">
    <property type="term" value="P:acetyl-CoA biosynthetic process"/>
    <property type="evidence" value="ECO:0007669"/>
    <property type="project" value="UniProtKB-UniRule"/>
</dbReference>
<keyword evidence="5 6" id="KW-0067">ATP-binding</keyword>
<dbReference type="Pfam" id="PF00871">
    <property type="entry name" value="Acetate_kinase"/>
    <property type="match status" value="1"/>
</dbReference>
<feature type="site" description="Transition state stabilizer" evidence="6">
    <location>
        <position position="238"/>
    </location>
</feature>
<keyword evidence="2 6" id="KW-0808">Transferase</keyword>
<evidence type="ECO:0000256" key="3">
    <source>
        <dbReference type="ARBA" id="ARBA00022741"/>
    </source>
</evidence>
<keyword evidence="3 6" id="KW-0547">Nucleotide-binding</keyword>
<evidence type="ECO:0000256" key="1">
    <source>
        <dbReference type="ARBA" id="ARBA00008748"/>
    </source>
</evidence>
<accession>A0A6G8F1Z2</accession>
<comment type="pathway">
    <text evidence="6">Metabolic intermediate biosynthesis; acetyl-CoA biosynthesis; acetyl-CoA from acetate: step 1/2.</text>
</comment>
<dbReference type="PROSITE" id="PS01076">
    <property type="entry name" value="ACETATE_KINASE_2"/>
    <property type="match status" value="1"/>
</dbReference>
<keyword evidence="6" id="KW-0460">Magnesium</keyword>
<dbReference type="GO" id="GO:0005737">
    <property type="term" value="C:cytoplasm"/>
    <property type="evidence" value="ECO:0007669"/>
    <property type="project" value="UniProtKB-SubCell"/>
</dbReference>
<dbReference type="Gene3D" id="3.30.420.40">
    <property type="match status" value="2"/>
</dbReference>
<proteinExistence type="inferred from homology"/>
<feature type="binding site" evidence="6">
    <location>
        <begin position="205"/>
        <end position="209"/>
    </location>
    <ligand>
        <name>ATP</name>
        <dbReference type="ChEBI" id="CHEBI:30616"/>
    </ligand>
</feature>
<dbReference type="UniPathway" id="UPA00340">
    <property type="reaction ID" value="UER00458"/>
</dbReference>
<dbReference type="AlphaFoldDB" id="A0A6G8F1Z2"/>
<comment type="function">
    <text evidence="6">Catalyzes the formation of acetyl phosphate from acetate and ATP. Can also catalyze the reverse reaction.</text>
</comment>
<evidence type="ECO:0000256" key="6">
    <source>
        <dbReference type="HAMAP-Rule" id="MF_00020"/>
    </source>
</evidence>
<dbReference type="EC" id="2.7.2.1" evidence="6"/>
<dbReference type="PANTHER" id="PTHR21060:SF15">
    <property type="entry name" value="ACETATE KINASE-RELATED"/>
    <property type="match status" value="1"/>
</dbReference>
<sequence>MDKILVLNSGSSSLKYQLFNVEGDNYEVVAKGLAERIGIDGSFVSIKIGDGEKIVKEVALPTHQEAIKEVFALLLNGVLKSMDELSGVGHRVVHGGEYFDRSVLVTDEVVDRIAELCTLAPLHNPAALLGIKAIKSLLPNIPQVVAFDTAFHQTMKPEAYMYALPKEQYKNYKIRRYGAHGTSHLFVSREAAKLIGKAGKIITCHIGNGASISAVKDGECIDTSMGFTPLAGVVMGTRSGDVDPFVPLYIMKTQNKTVEEVDNLLNKQSGMFGLCGFSDNRDVEAKYFAGDKDAITAMQVYTYSIVKYIGAYTAAMGGVDAIVFTGGVGENGSEVRKLICERLAFMGIELDEEANSKRGQTIEISKAGSKVRVFVIPTNEELVIAQDTKKLI</sequence>
<dbReference type="PIRSF" id="PIRSF000722">
    <property type="entry name" value="Acetate_prop_kin"/>
    <property type="match status" value="1"/>
</dbReference>
<feature type="binding site" evidence="6">
    <location>
        <begin position="279"/>
        <end position="281"/>
    </location>
    <ligand>
        <name>ATP</name>
        <dbReference type="ChEBI" id="CHEBI:30616"/>
    </ligand>
</feature>
<comment type="cofactor">
    <cofactor evidence="6">
        <name>Mg(2+)</name>
        <dbReference type="ChEBI" id="CHEBI:18420"/>
    </cofactor>
    <cofactor evidence="6">
        <name>Mn(2+)</name>
        <dbReference type="ChEBI" id="CHEBI:29035"/>
    </cofactor>
    <text evidence="6">Mg(2+). Can also accept Mn(2+).</text>
</comment>
<dbReference type="PRINTS" id="PR00471">
    <property type="entry name" value="ACETATEKNASE"/>
</dbReference>
<protein>
    <recommendedName>
        <fullName evidence="6">Acetate kinase</fullName>
        <ecNumber evidence="6">2.7.2.1</ecNumber>
    </recommendedName>
    <alternativeName>
        <fullName evidence="6">Acetokinase</fullName>
    </alternativeName>
</protein>
<reference evidence="8" key="1">
    <citation type="journal article" date="2020" name="J. ISSAAS">
        <title>Lactobacilli and other gastrointestinal microbiota of Peromyscus leucopus, reservoir host for agents of Lyme disease and other zoonoses in North America.</title>
        <authorList>
            <person name="Milovic A."/>
            <person name="Bassam K."/>
            <person name="Shao H."/>
            <person name="Chatzistamou I."/>
            <person name="Tufts D.M."/>
            <person name="Diuk-Wasser M."/>
            <person name="Barbour A.G."/>
        </authorList>
    </citation>
    <scope>NUCLEOTIDE SEQUENCE</scope>
    <source>
        <strain evidence="8">LL90</strain>
    </source>
</reference>
<evidence type="ECO:0000256" key="5">
    <source>
        <dbReference type="ARBA" id="ARBA00022840"/>
    </source>
</evidence>
<evidence type="ECO:0000313" key="8">
    <source>
        <dbReference type="EMBL" id="QIM10257.1"/>
    </source>
</evidence>
<gene>
    <name evidence="6 8" type="primary">ackA</name>
    <name evidence="8" type="ORF">PlAlph_0110</name>
</gene>
<comment type="subcellular location">
    <subcellularLocation>
        <location evidence="6">Cytoplasm</location>
    </subcellularLocation>
</comment>
<evidence type="ECO:0000256" key="2">
    <source>
        <dbReference type="ARBA" id="ARBA00022679"/>
    </source>
</evidence>
<dbReference type="GO" id="GO:0006083">
    <property type="term" value="P:acetate metabolic process"/>
    <property type="evidence" value="ECO:0007669"/>
    <property type="project" value="TreeGrafter"/>
</dbReference>
<keyword evidence="6" id="KW-0963">Cytoplasm</keyword>
<dbReference type="EMBL" id="MN990728">
    <property type="protein sequence ID" value="QIM10257.1"/>
    <property type="molecule type" value="Genomic_DNA"/>
</dbReference>
<feature type="binding site" evidence="6">
    <location>
        <position position="91"/>
    </location>
    <ligand>
        <name>substrate</name>
    </ligand>
</feature>
<feature type="site" description="Transition state stabilizer" evidence="6">
    <location>
        <position position="180"/>
    </location>
</feature>